<accession>A0A174ICX9</accession>
<evidence type="ECO:0000313" key="1">
    <source>
        <dbReference type="EMBL" id="CUO82809.1"/>
    </source>
</evidence>
<gene>
    <name evidence="1" type="ORF">ERS852407_04097</name>
</gene>
<dbReference type="EMBL" id="CYZE01000012">
    <property type="protein sequence ID" value="CUO82809.1"/>
    <property type="molecule type" value="Genomic_DNA"/>
</dbReference>
<reference evidence="1 2" key="1">
    <citation type="submission" date="2015-09" db="EMBL/GenBank/DDBJ databases">
        <authorList>
            <consortium name="Pathogen Informatics"/>
        </authorList>
    </citation>
    <scope>NUCLEOTIDE SEQUENCE [LARGE SCALE GENOMIC DNA]</scope>
    <source>
        <strain evidence="1 2">2789STDY5608850</strain>
    </source>
</reference>
<dbReference type="AlphaFoldDB" id="A0A174ICX9"/>
<proteinExistence type="predicted"/>
<evidence type="ECO:0000313" key="2">
    <source>
        <dbReference type="Proteomes" id="UP000095651"/>
    </source>
</evidence>
<protein>
    <submittedName>
        <fullName evidence="1">Uncharacterized protein</fullName>
    </submittedName>
</protein>
<dbReference type="RefSeq" id="WP_055658016.1">
    <property type="nucleotide sequence ID" value="NZ_CABIXC010000012.1"/>
</dbReference>
<dbReference type="Proteomes" id="UP000095651">
    <property type="component" value="Unassembled WGS sequence"/>
</dbReference>
<name>A0A174ICX9_9FIRM</name>
<sequence length="300" mass="34114">MSNTNDAGGSKDIPDNFPAEDLVLKSAMQFFGDELLSYLKITAEPVTVGQTEFVHLEAKQLYEDFNFIKPDQSWIHLEFESDSIKEEDLRRFRSYEAVTAYICHVDITTYVICSSTVKEILSELKTGHNTYRIIPIRLKDKDADELLARLFEKQKNGEKLERSDLVPLLLTTLMSGTTNQKDRIIMANQLITKSGALSEKDLKKMQAVLYTLANKFLPKDDLNQVKEVLFMTPLGQMLVKDGFEKGIETGIERGAGALISICRETGFSYDDTRKKLIEKLELDSPAAVRYMEEFWGRTSV</sequence>
<organism evidence="1 2">
    <name type="scientific">Hungatella hathewayi</name>
    <dbReference type="NCBI Taxonomy" id="154046"/>
    <lineage>
        <taxon>Bacteria</taxon>
        <taxon>Bacillati</taxon>
        <taxon>Bacillota</taxon>
        <taxon>Clostridia</taxon>
        <taxon>Lachnospirales</taxon>
        <taxon>Lachnospiraceae</taxon>
        <taxon>Hungatella</taxon>
    </lineage>
</organism>